<dbReference type="Gene3D" id="3.30.1540.10">
    <property type="entry name" value="formyl-coa transferase, domain 3"/>
    <property type="match status" value="1"/>
</dbReference>
<accession>A0A1A0MLZ2</accession>
<dbReference type="InterPro" id="IPR003673">
    <property type="entry name" value="CoA-Trfase_fam_III"/>
</dbReference>
<evidence type="ECO:0000313" key="2">
    <source>
        <dbReference type="Proteomes" id="UP000093962"/>
    </source>
</evidence>
<dbReference type="PANTHER" id="PTHR48228">
    <property type="entry name" value="SUCCINYL-COA--D-CITRAMALATE COA-TRANSFERASE"/>
    <property type="match status" value="1"/>
</dbReference>
<dbReference type="SUPFAM" id="SSF89796">
    <property type="entry name" value="CoA-transferase family III (CaiB/BaiF)"/>
    <property type="match status" value="1"/>
</dbReference>
<dbReference type="AlphaFoldDB" id="A0A1A0MLZ2"/>
<dbReference type="EMBL" id="LZSF01000161">
    <property type="protein sequence ID" value="OBA86086.1"/>
    <property type="molecule type" value="Genomic_DNA"/>
</dbReference>
<sequence>MTVGPLAGIRVIELAGLAPVPFAGMVMADLGADVVRVDPPGGSRHTPPPGPLDRGKSCVEADLKTDAGRELVQGLAAKADVFLEGYRPGVAERLGIGPDDLRAVNPGLVYGRLTGWGQTGPLAPRVGHDINYIALSGALHVIGRAGEPPVPPANLVGDFAGGGMLVVVGVLAALLERRQSDVGQVIDAAMTDGASLLMTFIHGLREAEMWNDERGTNIVDGGAAYYDTYRTADGNYMAVGAVEPEFFENLITTMELDDEDVDFQLDPRSWPQWRAALAQKFATKTREEWSAVFADVDACVSPVLSPWEADRHPHRVARNSFIDVGGVTQPASAPRFSRTQAPVPAPLETLSSEAAMNRWSGNG</sequence>
<protein>
    <submittedName>
        <fullName evidence="1">Carnitine dehydratase</fullName>
    </submittedName>
</protein>
<dbReference type="InterPro" id="IPR050509">
    <property type="entry name" value="CoA-transferase_III"/>
</dbReference>
<dbReference type="Proteomes" id="UP000093962">
    <property type="component" value="Unassembled WGS sequence"/>
</dbReference>
<dbReference type="PANTHER" id="PTHR48228:SF5">
    <property type="entry name" value="ALPHA-METHYLACYL-COA RACEMASE"/>
    <property type="match status" value="1"/>
</dbReference>
<dbReference type="Pfam" id="PF02515">
    <property type="entry name" value="CoA_transf_3"/>
    <property type="match status" value="1"/>
</dbReference>
<name>A0A1A0MLZ2_MYCMU</name>
<dbReference type="RefSeq" id="WP_064859458.1">
    <property type="nucleotide sequence ID" value="NZ_LZSF01000161.1"/>
</dbReference>
<comment type="caution">
    <text evidence="1">The sequence shown here is derived from an EMBL/GenBank/DDBJ whole genome shotgun (WGS) entry which is preliminary data.</text>
</comment>
<dbReference type="GO" id="GO:0003824">
    <property type="term" value="F:catalytic activity"/>
    <property type="evidence" value="ECO:0007669"/>
    <property type="project" value="InterPro"/>
</dbReference>
<reference evidence="1 2" key="1">
    <citation type="submission" date="2016-06" db="EMBL/GenBank/DDBJ databases">
        <authorList>
            <person name="Kjaerup R.B."/>
            <person name="Dalgaard T.S."/>
            <person name="Juul-Madsen H.R."/>
        </authorList>
    </citation>
    <scope>NUCLEOTIDE SEQUENCE [LARGE SCALE GENOMIC DNA]</scope>
    <source>
        <strain evidence="1 2">1199456.5</strain>
    </source>
</reference>
<dbReference type="Gene3D" id="3.40.50.10540">
    <property type="entry name" value="Crotonobetainyl-coa:carnitine coa-transferase, domain 1"/>
    <property type="match status" value="1"/>
</dbReference>
<organism evidence="1 2">
    <name type="scientific">Mycolicibacterium mucogenicum</name>
    <name type="common">Mycobacterium mucogenicum</name>
    <dbReference type="NCBI Taxonomy" id="56689"/>
    <lineage>
        <taxon>Bacteria</taxon>
        <taxon>Bacillati</taxon>
        <taxon>Actinomycetota</taxon>
        <taxon>Actinomycetes</taxon>
        <taxon>Mycobacteriales</taxon>
        <taxon>Mycobacteriaceae</taxon>
        <taxon>Mycolicibacterium</taxon>
    </lineage>
</organism>
<proteinExistence type="predicted"/>
<dbReference type="InterPro" id="IPR023606">
    <property type="entry name" value="CoA-Trfase_III_dom_1_sf"/>
</dbReference>
<evidence type="ECO:0000313" key="1">
    <source>
        <dbReference type="EMBL" id="OBA86086.1"/>
    </source>
</evidence>
<gene>
    <name evidence="1" type="ORF">A5642_23060</name>
</gene>
<dbReference type="InterPro" id="IPR044855">
    <property type="entry name" value="CoA-Trfase_III_dom3_sf"/>
</dbReference>
<dbReference type="OrthoDB" id="9797653at2"/>